<proteinExistence type="predicted"/>
<sequence>MKIINFCLSLGDNTAAFLLNSSGKHSRPGAAKNSFSIYRVNAVGMTASGAQFKRL</sequence>
<evidence type="ECO:0000313" key="1">
    <source>
        <dbReference type="EMBL" id="EFE07921.1"/>
    </source>
</evidence>
<protein>
    <submittedName>
        <fullName evidence="1">Uncharacterized protein</fullName>
    </submittedName>
</protein>
<comment type="caution">
    <text evidence="1">The sequence shown here is derived from an EMBL/GenBank/DDBJ whole genome shotgun (WGS) entry which is preliminary data.</text>
</comment>
<reference evidence="1 2" key="1">
    <citation type="submission" date="2010-02" db="EMBL/GenBank/DDBJ databases">
        <authorList>
            <person name="Weinstock G."/>
            <person name="Sodergren E."/>
            <person name="Clifton S."/>
            <person name="Fulton L."/>
            <person name="Fulton B."/>
            <person name="Courtney L."/>
            <person name="Fronick C."/>
            <person name="Harrison M."/>
            <person name="Strong C."/>
            <person name="Farmer C."/>
            <person name="Delahaunty K."/>
            <person name="Markovic C."/>
            <person name="Hall O."/>
            <person name="Minx P."/>
            <person name="Tomlinson C."/>
            <person name="Mitreva M."/>
            <person name="Nelson J."/>
            <person name="Hou S."/>
            <person name="Wollam A."/>
            <person name="Pepin K.H."/>
            <person name="Johnson M."/>
            <person name="Bhonagiri V."/>
            <person name="Zhang X."/>
            <person name="Suruliraj S."/>
            <person name="Warren W."/>
            <person name="Chinwalla A."/>
            <person name="Mardis E.R."/>
            <person name="Wilson R.K."/>
        </authorList>
    </citation>
    <scope>NUCLEOTIDE SEQUENCE [LARGE SCALE GENOMIC DNA]</scope>
    <source>
        <strain evidence="1 2">ATCC 29220</strain>
    </source>
</reference>
<dbReference type="AlphaFoldDB" id="D4BD72"/>
<name>D4BD72_9ENTR</name>
<gene>
    <name evidence="1" type="ORF">CIT292_08439</name>
</gene>
<dbReference type="Proteomes" id="UP000003880">
    <property type="component" value="Unassembled WGS sequence"/>
</dbReference>
<organism evidence="1 2">
    <name type="scientific">Citrobacter youngae ATCC 29220</name>
    <dbReference type="NCBI Taxonomy" id="500640"/>
    <lineage>
        <taxon>Bacteria</taxon>
        <taxon>Pseudomonadati</taxon>
        <taxon>Pseudomonadota</taxon>
        <taxon>Gammaproteobacteria</taxon>
        <taxon>Enterobacterales</taxon>
        <taxon>Enterobacteriaceae</taxon>
        <taxon>Citrobacter</taxon>
        <taxon>Citrobacter freundii complex</taxon>
    </lineage>
</organism>
<accession>D4BD72</accession>
<dbReference type="HOGENOM" id="CLU_3023777_0_0_6"/>
<dbReference type="EMBL" id="ABWL02000009">
    <property type="protein sequence ID" value="EFE07921.1"/>
    <property type="molecule type" value="Genomic_DNA"/>
</dbReference>
<evidence type="ECO:0000313" key="2">
    <source>
        <dbReference type="Proteomes" id="UP000003880"/>
    </source>
</evidence>
<dbReference type="eggNOG" id="ENOG502ZW50">
    <property type="taxonomic scope" value="Bacteria"/>
</dbReference>